<keyword evidence="4" id="KW-1133">Transmembrane helix</keyword>
<dbReference type="PANTHER" id="PTHR23037:SF28">
    <property type="entry name" value="ERYTHROPOIETIN RECEPTOR"/>
    <property type="match status" value="1"/>
</dbReference>
<dbReference type="Gene3D" id="2.60.40.10">
    <property type="entry name" value="Immunoglobulins"/>
    <property type="match status" value="2"/>
</dbReference>
<dbReference type="InterPro" id="IPR003961">
    <property type="entry name" value="FN3_dom"/>
</dbReference>
<dbReference type="EMBL" id="VZTB01007056">
    <property type="protein sequence ID" value="NXA76422.1"/>
    <property type="molecule type" value="Genomic_DNA"/>
</dbReference>
<sequence>DAALLAGVSEDILCFSRSFEDLTCFWDEEETTTGICHFYYWYSRDVPTACMVSTWHHGASRKRHACVFPSQDVRLFTQLHLRVLDATTNHTKYWRELSVDAVQCCPASSPGMLCSTTLNPSGQHPGDPSIQSTVSTHTPRALAASPAVGQVHRGVRGGQGDLGPPQLALLLQRVVQANTWVVLRDLQPGVRYHIQVRSKPDGTSMDGVWGPWSQAVAAETPHSS</sequence>
<evidence type="ECO:0000313" key="11">
    <source>
        <dbReference type="Proteomes" id="UP000558509"/>
    </source>
</evidence>
<keyword evidence="7" id="KW-0675">Receptor</keyword>
<comment type="caution">
    <text evidence="10">The sequence shown here is derived from an EMBL/GenBank/DDBJ whole genome shotgun (WGS) entry which is preliminary data.</text>
</comment>
<evidence type="ECO:0000256" key="7">
    <source>
        <dbReference type="ARBA" id="ARBA00023170"/>
    </source>
</evidence>
<keyword evidence="6" id="KW-1015">Disulfide bond</keyword>
<dbReference type="Proteomes" id="UP000558509">
    <property type="component" value="Unassembled WGS sequence"/>
</dbReference>
<comment type="subcellular location">
    <subcellularLocation>
        <location evidence="1">Membrane</location>
        <topology evidence="1">Single-pass type I membrane protein</topology>
    </subcellularLocation>
</comment>
<keyword evidence="2" id="KW-0812">Transmembrane</keyword>
<keyword evidence="11" id="KW-1185">Reference proteome</keyword>
<dbReference type="GO" id="GO:0009897">
    <property type="term" value="C:external side of plasma membrane"/>
    <property type="evidence" value="ECO:0007669"/>
    <property type="project" value="TreeGrafter"/>
</dbReference>
<feature type="domain" description="Growth hormone/erythropoietin receptor ligand binding" evidence="9">
    <location>
        <begin position="2"/>
        <end position="100"/>
    </location>
</feature>
<keyword evidence="3" id="KW-0732">Signal</keyword>
<proteinExistence type="predicted"/>
<evidence type="ECO:0000256" key="3">
    <source>
        <dbReference type="ARBA" id="ARBA00022729"/>
    </source>
</evidence>
<name>A0A7K7YET9_THRLU</name>
<dbReference type="InterPro" id="IPR036116">
    <property type="entry name" value="FN3_sf"/>
</dbReference>
<evidence type="ECO:0000256" key="6">
    <source>
        <dbReference type="ARBA" id="ARBA00023157"/>
    </source>
</evidence>
<gene>
    <name evidence="10" type="primary">Mpl</name>
    <name evidence="10" type="ORF">THRLUD_R15458</name>
</gene>
<feature type="non-terminal residue" evidence="10">
    <location>
        <position position="1"/>
    </location>
</feature>
<dbReference type="AlphaFoldDB" id="A0A7K7YET9"/>
<evidence type="ECO:0000256" key="1">
    <source>
        <dbReference type="ARBA" id="ARBA00004479"/>
    </source>
</evidence>
<dbReference type="GO" id="GO:0004896">
    <property type="term" value="F:cytokine receptor activity"/>
    <property type="evidence" value="ECO:0007669"/>
    <property type="project" value="TreeGrafter"/>
</dbReference>
<evidence type="ECO:0000256" key="4">
    <source>
        <dbReference type="ARBA" id="ARBA00022989"/>
    </source>
</evidence>
<dbReference type="SUPFAM" id="SSF49265">
    <property type="entry name" value="Fibronectin type III"/>
    <property type="match status" value="2"/>
</dbReference>
<dbReference type="InterPro" id="IPR015152">
    <property type="entry name" value="Growth/epo_recpt_lig-bind"/>
</dbReference>
<evidence type="ECO:0000256" key="8">
    <source>
        <dbReference type="ARBA" id="ARBA00023180"/>
    </source>
</evidence>
<evidence type="ECO:0000259" key="9">
    <source>
        <dbReference type="Pfam" id="PF09067"/>
    </source>
</evidence>
<dbReference type="CDD" id="cd00063">
    <property type="entry name" value="FN3"/>
    <property type="match status" value="1"/>
</dbReference>
<protein>
    <submittedName>
        <fullName evidence="10">TPOR protein</fullName>
    </submittedName>
</protein>
<keyword evidence="8" id="KW-0325">Glycoprotein</keyword>
<evidence type="ECO:0000313" key="10">
    <source>
        <dbReference type="EMBL" id="NXA76422.1"/>
    </source>
</evidence>
<organism evidence="10 11">
    <name type="scientific">Thryothorus ludovicianus</name>
    <name type="common">Carolina wren</name>
    <name type="synonym">Sylvia ludoviciana</name>
    <dbReference type="NCBI Taxonomy" id="74200"/>
    <lineage>
        <taxon>Eukaryota</taxon>
        <taxon>Metazoa</taxon>
        <taxon>Chordata</taxon>
        <taxon>Craniata</taxon>
        <taxon>Vertebrata</taxon>
        <taxon>Euteleostomi</taxon>
        <taxon>Archelosauria</taxon>
        <taxon>Archosauria</taxon>
        <taxon>Dinosauria</taxon>
        <taxon>Saurischia</taxon>
        <taxon>Theropoda</taxon>
        <taxon>Coelurosauria</taxon>
        <taxon>Aves</taxon>
        <taxon>Neognathae</taxon>
        <taxon>Neoaves</taxon>
        <taxon>Telluraves</taxon>
        <taxon>Australaves</taxon>
        <taxon>Passeriformes</taxon>
        <taxon>Certhiidae</taxon>
        <taxon>Troglodytinae</taxon>
        <taxon>Thryothorus</taxon>
    </lineage>
</organism>
<feature type="non-terminal residue" evidence="10">
    <location>
        <position position="224"/>
    </location>
</feature>
<accession>A0A7K7YET9</accession>
<evidence type="ECO:0000256" key="5">
    <source>
        <dbReference type="ARBA" id="ARBA00023136"/>
    </source>
</evidence>
<dbReference type="InterPro" id="IPR013783">
    <property type="entry name" value="Ig-like_fold"/>
</dbReference>
<dbReference type="Pfam" id="PF09067">
    <property type="entry name" value="EpoR_lig-bind"/>
    <property type="match status" value="1"/>
</dbReference>
<dbReference type="PANTHER" id="PTHR23037">
    <property type="entry name" value="CYTOKINE RECEPTOR"/>
    <property type="match status" value="1"/>
</dbReference>
<keyword evidence="5" id="KW-0472">Membrane</keyword>
<evidence type="ECO:0000256" key="2">
    <source>
        <dbReference type="ARBA" id="ARBA00022692"/>
    </source>
</evidence>
<reference evidence="10 11" key="1">
    <citation type="submission" date="2019-09" db="EMBL/GenBank/DDBJ databases">
        <title>Bird 10,000 Genomes (B10K) Project - Family phase.</title>
        <authorList>
            <person name="Zhang G."/>
        </authorList>
    </citation>
    <scope>NUCLEOTIDE SEQUENCE [LARGE SCALE GENOMIC DNA]</scope>
    <source>
        <strain evidence="10">B10K-DU-001-68</strain>
        <tissue evidence="10">Muscle</tissue>
    </source>
</reference>